<evidence type="ECO:0000313" key="4">
    <source>
        <dbReference type="Proteomes" id="UP000799770"/>
    </source>
</evidence>
<protein>
    <submittedName>
        <fullName evidence="3">Putative oxalocrotonate tautomerase</fullName>
    </submittedName>
</protein>
<gene>
    <name evidence="3" type="ORF">BDV96DRAFT_286031</name>
</gene>
<dbReference type="Pfam" id="PF14832">
    <property type="entry name" value="Tautomerase_3"/>
    <property type="match status" value="1"/>
</dbReference>
<keyword evidence="4" id="KW-1185">Reference proteome</keyword>
<dbReference type="AlphaFoldDB" id="A0A6A5YLX3"/>
<dbReference type="OrthoDB" id="2129288at2759"/>
<name>A0A6A5YLX3_9PLEO</name>
<reference evidence="3" key="1">
    <citation type="journal article" date="2020" name="Stud. Mycol.">
        <title>101 Dothideomycetes genomes: a test case for predicting lifestyles and emergence of pathogens.</title>
        <authorList>
            <person name="Haridas S."/>
            <person name="Albert R."/>
            <person name="Binder M."/>
            <person name="Bloem J."/>
            <person name="Labutti K."/>
            <person name="Salamov A."/>
            <person name="Andreopoulos B."/>
            <person name="Baker S."/>
            <person name="Barry K."/>
            <person name="Bills G."/>
            <person name="Bluhm B."/>
            <person name="Cannon C."/>
            <person name="Castanera R."/>
            <person name="Culley D."/>
            <person name="Daum C."/>
            <person name="Ezra D."/>
            <person name="Gonzalez J."/>
            <person name="Henrissat B."/>
            <person name="Kuo A."/>
            <person name="Liang C."/>
            <person name="Lipzen A."/>
            <person name="Lutzoni F."/>
            <person name="Magnuson J."/>
            <person name="Mondo S."/>
            <person name="Nolan M."/>
            <person name="Ohm R."/>
            <person name="Pangilinan J."/>
            <person name="Park H.-J."/>
            <person name="Ramirez L."/>
            <person name="Alfaro M."/>
            <person name="Sun H."/>
            <person name="Tritt A."/>
            <person name="Yoshinaga Y."/>
            <person name="Zwiers L.-H."/>
            <person name="Turgeon B."/>
            <person name="Goodwin S."/>
            <person name="Spatafora J."/>
            <person name="Crous P."/>
            <person name="Grigoriev I."/>
        </authorList>
    </citation>
    <scope>NUCLEOTIDE SEQUENCE</scope>
    <source>
        <strain evidence="3">CBS 627.86</strain>
    </source>
</reference>
<dbReference type="Proteomes" id="UP000799770">
    <property type="component" value="Unassembled WGS sequence"/>
</dbReference>
<dbReference type="Gene3D" id="3.30.429.10">
    <property type="entry name" value="Macrophage Migration Inhibitory Factor"/>
    <property type="match status" value="1"/>
</dbReference>
<feature type="region of interest" description="Disordered" evidence="1">
    <location>
        <begin position="139"/>
        <end position="167"/>
    </location>
</feature>
<evidence type="ECO:0000259" key="2">
    <source>
        <dbReference type="Pfam" id="PF14832"/>
    </source>
</evidence>
<dbReference type="InterPro" id="IPR014347">
    <property type="entry name" value="Tautomerase/MIF_sf"/>
</dbReference>
<sequence>MPLWTIYHPTSTFTDPATKSALANAITAIYTAVPLPAFYVNVIFIPVPASNFYIGGVSRPSQPSSSTSEPGPDPQVPFIRICIRNIARKITTAQQRDRFLGRVDSALKPFIEDKGWDWEYDVEETSRDLWKIQGLVPPGPGTEAEETWKRENRASGFEAETGGLGKL</sequence>
<evidence type="ECO:0000256" key="1">
    <source>
        <dbReference type="SAM" id="MobiDB-lite"/>
    </source>
</evidence>
<organism evidence="3 4">
    <name type="scientific">Lophiotrema nucula</name>
    <dbReference type="NCBI Taxonomy" id="690887"/>
    <lineage>
        <taxon>Eukaryota</taxon>
        <taxon>Fungi</taxon>
        <taxon>Dikarya</taxon>
        <taxon>Ascomycota</taxon>
        <taxon>Pezizomycotina</taxon>
        <taxon>Dothideomycetes</taxon>
        <taxon>Pleosporomycetidae</taxon>
        <taxon>Pleosporales</taxon>
        <taxon>Lophiotremataceae</taxon>
        <taxon>Lophiotrema</taxon>
    </lineage>
</organism>
<accession>A0A6A5YLX3</accession>
<proteinExistence type="predicted"/>
<feature type="domain" description="Tautomerase cis-CaaD-like" evidence="2">
    <location>
        <begin position="1"/>
        <end position="153"/>
    </location>
</feature>
<dbReference type="InterPro" id="IPR028116">
    <property type="entry name" value="Cis-CaaD-like"/>
</dbReference>
<dbReference type="EMBL" id="ML977349">
    <property type="protein sequence ID" value="KAF2108269.1"/>
    <property type="molecule type" value="Genomic_DNA"/>
</dbReference>
<evidence type="ECO:0000313" key="3">
    <source>
        <dbReference type="EMBL" id="KAF2108269.1"/>
    </source>
</evidence>